<dbReference type="InterPro" id="IPR008278">
    <property type="entry name" value="4-PPantetheinyl_Trfase_dom"/>
</dbReference>
<keyword evidence="4" id="KW-1185">Reference proteome</keyword>
<dbReference type="InterPro" id="IPR037143">
    <property type="entry name" value="4-PPantetheinyl_Trfase_dom_sf"/>
</dbReference>
<dbReference type="Gene3D" id="3.90.470.20">
    <property type="entry name" value="4'-phosphopantetheinyl transferase domain"/>
    <property type="match status" value="1"/>
</dbReference>
<dbReference type="GO" id="GO:0000287">
    <property type="term" value="F:magnesium ion binding"/>
    <property type="evidence" value="ECO:0007669"/>
    <property type="project" value="InterPro"/>
</dbReference>
<dbReference type="RefSeq" id="WP_170184046.1">
    <property type="nucleotide sequence ID" value="NZ_BAAAJL010000003.1"/>
</dbReference>
<proteinExistence type="predicted"/>
<name>A0A4Y4DIW0_GLUUR</name>
<evidence type="ECO:0000259" key="2">
    <source>
        <dbReference type="Pfam" id="PF01648"/>
    </source>
</evidence>
<dbReference type="EMBL" id="BJNY01000002">
    <property type="protein sequence ID" value="GED04896.1"/>
    <property type="molecule type" value="Genomic_DNA"/>
</dbReference>
<sequence>MFLSASPQQVTALVQGLGGYEQLLGAEASAARKLKFPADAQALLSSRALLRLLLAHELGVGLGQAAALDITRHCPDCGPSDHGQPRHALRTLSMSRTRELVIAAVAPAQLLLGVDVERGPSLNSTGIFEGFDDTVLSLAEKALLAEAENPDQLRLNAFSAKEALLKSLGIGLRIAPSSIDALGASQGLKGWARVKIAHAGGQELAWRELQLGPEHIGTLAASRPLPVRQLTLQDLVR</sequence>
<dbReference type="Pfam" id="PF01648">
    <property type="entry name" value="ACPS"/>
    <property type="match status" value="1"/>
</dbReference>
<organism evidence="3 4">
    <name type="scientific">Glutamicibacter uratoxydans</name>
    <name type="common">Arthrobacter uratoxydans</name>
    <dbReference type="NCBI Taxonomy" id="43667"/>
    <lineage>
        <taxon>Bacteria</taxon>
        <taxon>Bacillati</taxon>
        <taxon>Actinomycetota</taxon>
        <taxon>Actinomycetes</taxon>
        <taxon>Micrococcales</taxon>
        <taxon>Micrococcaceae</taxon>
        <taxon>Glutamicibacter</taxon>
    </lineage>
</organism>
<keyword evidence="1" id="KW-0808">Transferase</keyword>
<dbReference type="GO" id="GO:0008897">
    <property type="term" value="F:holo-[acyl-carrier-protein] synthase activity"/>
    <property type="evidence" value="ECO:0007669"/>
    <property type="project" value="InterPro"/>
</dbReference>
<evidence type="ECO:0000313" key="4">
    <source>
        <dbReference type="Proteomes" id="UP000316612"/>
    </source>
</evidence>
<dbReference type="AlphaFoldDB" id="A0A4Y4DIW0"/>
<gene>
    <name evidence="3" type="ORF">AUR04nite_04280</name>
</gene>
<accession>A0A4Y4DIW0</accession>
<dbReference type="SUPFAM" id="SSF56214">
    <property type="entry name" value="4'-phosphopantetheinyl transferase"/>
    <property type="match status" value="1"/>
</dbReference>
<protein>
    <recommendedName>
        <fullName evidence="2">4'-phosphopantetheinyl transferase domain-containing protein</fullName>
    </recommendedName>
</protein>
<dbReference type="Proteomes" id="UP000316612">
    <property type="component" value="Unassembled WGS sequence"/>
</dbReference>
<comment type="caution">
    <text evidence="3">The sequence shown here is derived from an EMBL/GenBank/DDBJ whole genome shotgun (WGS) entry which is preliminary data.</text>
</comment>
<evidence type="ECO:0000256" key="1">
    <source>
        <dbReference type="ARBA" id="ARBA00022679"/>
    </source>
</evidence>
<evidence type="ECO:0000313" key="3">
    <source>
        <dbReference type="EMBL" id="GED04896.1"/>
    </source>
</evidence>
<reference evidence="3 4" key="1">
    <citation type="submission" date="2019-06" db="EMBL/GenBank/DDBJ databases">
        <title>Whole genome shotgun sequence of Glutamicibacter uratoxydans NBRC 15515.</title>
        <authorList>
            <person name="Hosoyama A."/>
            <person name="Uohara A."/>
            <person name="Ohji S."/>
            <person name="Ichikawa N."/>
        </authorList>
    </citation>
    <scope>NUCLEOTIDE SEQUENCE [LARGE SCALE GENOMIC DNA]</scope>
    <source>
        <strain evidence="3 4">NBRC 15515</strain>
    </source>
</reference>
<feature type="domain" description="4'-phosphopantetheinyl transferase" evidence="2">
    <location>
        <begin position="112"/>
        <end position="179"/>
    </location>
</feature>